<dbReference type="GO" id="GO:0008286">
    <property type="term" value="P:insulin receptor signaling pathway"/>
    <property type="evidence" value="ECO:0007669"/>
    <property type="project" value="TreeGrafter"/>
</dbReference>
<reference evidence="6" key="1">
    <citation type="submission" date="2020-04" db="EMBL/GenBank/DDBJ databases">
        <authorList>
            <person name="Neveu A P."/>
        </authorList>
    </citation>
    <scope>NUCLEOTIDE SEQUENCE</scope>
    <source>
        <tissue evidence="6">Whole embryo</tissue>
    </source>
</reference>
<gene>
    <name evidence="6" type="primary">Grb10</name>
</gene>
<dbReference type="AlphaFoldDB" id="A0A6F9DDD1"/>
<dbReference type="PRINTS" id="PR00401">
    <property type="entry name" value="SH2DOMAIN"/>
</dbReference>
<dbReference type="Pfam" id="PF08947">
    <property type="entry name" value="BPS"/>
    <property type="match status" value="1"/>
</dbReference>
<dbReference type="Gene3D" id="2.30.29.30">
    <property type="entry name" value="Pleckstrin-homology domain (PH domain)/Phosphotyrosine-binding domain (PTB)"/>
    <property type="match status" value="1"/>
</dbReference>
<dbReference type="InterPro" id="IPR036860">
    <property type="entry name" value="SH2_dom_sf"/>
</dbReference>
<feature type="region of interest" description="Disordered" evidence="3">
    <location>
        <begin position="102"/>
        <end position="127"/>
    </location>
</feature>
<dbReference type="PANTHER" id="PTHR11243">
    <property type="entry name" value="GROWTH FACTOR RECEPTOR-BOUND PROTEIN"/>
    <property type="match status" value="1"/>
</dbReference>
<dbReference type="SMART" id="SM00233">
    <property type="entry name" value="PH"/>
    <property type="match status" value="1"/>
</dbReference>
<dbReference type="InterPro" id="IPR015042">
    <property type="entry name" value="BPS-dom"/>
</dbReference>
<dbReference type="Pfam" id="PF00169">
    <property type="entry name" value="PH"/>
    <property type="match status" value="1"/>
</dbReference>
<keyword evidence="6" id="KW-0675">Receptor</keyword>
<dbReference type="PROSITE" id="PS50003">
    <property type="entry name" value="PH_DOMAIN"/>
    <property type="match status" value="1"/>
</dbReference>
<feature type="region of interest" description="Disordered" evidence="3">
    <location>
        <begin position="34"/>
        <end position="55"/>
    </location>
</feature>
<dbReference type="CDD" id="cd01259">
    <property type="entry name" value="PH_APBB1IP"/>
    <property type="match status" value="1"/>
</dbReference>
<feature type="domain" description="PH" evidence="5">
    <location>
        <begin position="277"/>
        <end position="386"/>
    </location>
</feature>
<dbReference type="InterPro" id="IPR029071">
    <property type="entry name" value="Ubiquitin-like_domsf"/>
</dbReference>
<feature type="compositionally biased region" description="Low complexity" evidence="3">
    <location>
        <begin position="37"/>
        <end position="47"/>
    </location>
</feature>
<organism evidence="6">
    <name type="scientific">Phallusia mammillata</name>
    <dbReference type="NCBI Taxonomy" id="59560"/>
    <lineage>
        <taxon>Eukaryota</taxon>
        <taxon>Metazoa</taxon>
        <taxon>Chordata</taxon>
        <taxon>Tunicata</taxon>
        <taxon>Ascidiacea</taxon>
        <taxon>Phlebobranchia</taxon>
        <taxon>Ascidiidae</taxon>
        <taxon>Phallusia</taxon>
    </lineage>
</organism>
<dbReference type="EMBL" id="LR785585">
    <property type="protein sequence ID" value="CAB3250832.1"/>
    <property type="molecule type" value="mRNA"/>
</dbReference>
<feature type="compositionally biased region" description="Low complexity" evidence="3">
    <location>
        <begin position="102"/>
        <end position="123"/>
    </location>
</feature>
<evidence type="ECO:0000256" key="1">
    <source>
        <dbReference type="ARBA" id="ARBA00022999"/>
    </source>
</evidence>
<keyword evidence="1 2" id="KW-0727">SH2 domain</keyword>
<dbReference type="SMART" id="SM00252">
    <property type="entry name" value="SH2"/>
    <property type="match status" value="1"/>
</dbReference>
<dbReference type="InterPro" id="IPR039665">
    <property type="entry name" value="PH_APBB1IP"/>
</dbReference>
<dbReference type="SUPFAM" id="SSF55550">
    <property type="entry name" value="SH2 domain"/>
    <property type="match status" value="1"/>
</dbReference>
<dbReference type="PROSITE" id="PS50001">
    <property type="entry name" value="SH2"/>
    <property type="match status" value="1"/>
</dbReference>
<dbReference type="Gene3D" id="3.30.505.10">
    <property type="entry name" value="SH2 domain"/>
    <property type="match status" value="1"/>
</dbReference>
<evidence type="ECO:0000256" key="2">
    <source>
        <dbReference type="PROSITE-ProRule" id="PRU00191"/>
    </source>
</evidence>
<sequence>MEPCLVVHKEDINTLGVKAEDDVDLETLMQQIDCGNDESSTTDMSSSSGGGDTHVLHASNESIASEEESHTSSKTNFFEKHFLKSLPVAILSKRKLFGSHSDLASSAPQPSSPLSIAASSHQSYSKRKNERTLSCKIQRNGTKQVFWNVWVTDLGVWKEVELPHSSTCAMLLHSILLKLQRTPDTTTWSVIEQNTDAMLERFIEDYEIMDDVTLNEEEDTLCRLCLNKTPAKYSILQNPELCLPADMLTFPANSCPAHETADSVRRLQMQHILTKTAPEMCGWLHVREVGKSRWKKVFCILRNSGLYHSSKGTNKDPHNLICLAEVHSAHVWFPIGNKKICTNSPTNFAFCLKPRSVTSGALIRWFCADTSHLRSAWIAGLRLTMNGSRFYESYISARRQIPSNLMRSSSDRTISRQDGGYLVPMDFRGATGRVIKDPREVAMVELEQQTSWRRKLINRTLACSGMDRAGYVGNSAPPREAAWFTRAIHQTQPWYYGKISREEANEEIQRNGNIDGTFLIRESQTIAGGTVVTLCHNQKPRHIPITRVEKNGQCFYTIDNGDTRFIDLIQFVDFYRLNRGSLPCQLIHECTRSYS</sequence>
<protein>
    <submittedName>
        <fullName evidence="6">Growth factor receptor-bound protein 10-like</fullName>
    </submittedName>
</protein>
<dbReference type="InterPro" id="IPR039664">
    <property type="entry name" value="GRB/APBB1IP"/>
</dbReference>
<dbReference type="SUPFAM" id="SSF50729">
    <property type="entry name" value="PH domain-like"/>
    <property type="match status" value="1"/>
</dbReference>
<dbReference type="InterPro" id="IPR000980">
    <property type="entry name" value="SH2"/>
</dbReference>
<name>A0A6F9DDD1_9ASCI</name>
<evidence type="ECO:0000256" key="3">
    <source>
        <dbReference type="SAM" id="MobiDB-lite"/>
    </source>
</evidence>
<accession>A0A6F9DDD1</accession>
<feature type="domain" description="SH2" evidence="4">
    <location>
        <begin position="494"/>
        <end position="590"/>
    </location>
</feature>
<evidence type="ECO:0000259" key="4">
    <source>
        <dbReference type="PROSITE" id="PS50001"/>
    </source>
</evidence>
<dbReference type="InterPro" id="IPR011993">
    <property type="entry name" value="PH-like_dom_sf"/>
</dbReference>
<dbReference type="PANTHER" id="PTHR11243:SF38">
    <property type="entry name" value="GROWTH FACTOR RECEPTOR-BOUND PROTEIN 14-LIKE ISOFORM X1"/>
    <property type="match status" value="1"/>
</dbReference>
<dbReference type="GO" id="GO:0046627">
    <property type="term" value="P:negative regulation of insulin receptor signaling pathway"/>
    <property type="evidence" value="ECO:0007669"/>
    <property type="project" value="TreeGrafter"/>
</dbReference>
<evidence type="ECO:0000259" key="5">
    <source>
        <dbReference type="PROSITE" id="PS50003"/>
    </source>
</evidence>
<evidence type="ECO:0000313" key="6">
    <source>
        <dbReference type="EMBL" id="CAB3250832.1"/>
    </source>
</evidence>
<proteinExistence type="evidence at transcript level"/>
<dbReference type="InterPro" id="IPR001849">
    <property type="entry name" value="PH_domain"/>
</dbReference>
<dbReference type="SUPFAM" id="SSF54236">
    <property type="entry name" value="Ubiquitin-like"/>
    <property type="match status" value="1"/>
</dbReference>
<dbReference type="Gene3D" id="3.10.20.90">
    <property type="entry name" value="Phosphatidylinositol 3-kinase Catalytic Subunit, Chain A, domain 1"/>
    <property type="match status" value="1"/>
</dbReference>
<dbReference type="Pfam" id="PF00017">
    <property type="entry name" value="SH2"/>
    <property type="match status" value="1"/>
</dbReference>